<proteinExistence type="inferred from homology"/>
<dbReference type="InterPro" id="IPR015867">
    <property type="entry name" value="N-reg_PII/ATP_PRibTrfase_C"/>
</dbReference>
<dbReference type="AlphaFoldDB" id="A0A5D8Q888"/>
<dbReference type="InterPro" id="IPR011322">
    <property type="entry name" value="N-reg_PII-like_a/b"/>
</dbReference>
<evidence type="ECO:0000256" key="1">
    <source>
        <dbReference type="ARBA" id="ARBA00010554"/>
    </source>
</evidence>
<dbReference type="PANTHER" id="PTHR35983:SF1">
    <property type="entry name" value="UPF0166 PROTEIN TM_0021"/>
    <property type="match status" value="1"/>
</dbReference>
<accession>A0A5D8Q888</accession>
<comment type="similarity">
    <text evidence="1">Belongs to the UPF0166 family.</text>
</comment>
<organism evidence="2 3">
    <name type="scientific">Calorimonas adulescens</name>
    <dbReference type="NCBI Taxonomy" id="2606906"/>
    <lineage>
        <taxon>Bacteria</taxon>
        <taxon>Bacillati</taxon>
        <taxon>Bacillota</taxon>
        <taxon>Clostridia</taxon>
        <taxon>Thermoanaerobacterales</taxon>
        <taxon>Thermoanaerobacteraceae</taxon>
        <taxon>Calorimonas</taxon>
    </lineage>
</organism>
<evidence type="ECO:0000313" key="2">
    <source>
        <dbReference type="EMBL" id="TZE80985.1"/>
    </source>
</evidence>
<sequence>MLKIEGKGKLLKIFIGESDHWHGEPLYHAILKKIKENNMAGATIIRGIEGYGANSRIHTSRILRLSEDLPIVIEIVDKEEKIMQIIDVLDEMIQEGLMIVIQDVEIIKYSPTNKTGNS</sequence>
<protein>
    <submittedName>
        <fullName evidence="2">DUF190 domain-containing protein</fullName>
    </submittedName>
</protein>
<reference evidence="2 3" key="1">
    <citation type="submission" date="2019-08" db="EMBL/GenBank/DDBJ databases">
        <title>Calorimonas adulescens gen. nov., sp. nov., an anaerobic thermophilic bacterium from Sakhalin hot spring.</title>
        <authorList>
            <person name="Khomyakova M.A."/>
            <person name="Merkel A.Y."/>
            <person name="Novikov A."/>
            <person name="Bonch-Osmolovskaya E.A."/>
            <person name="Slobodkin A.I."/>
        </authorList>
    </citation>
    <scope>NUCLEOTIDE SEQUENCE [LARGE SCALE GENOMIC DNA]</scope>
    <source>
        <strain evidence="2 3">A05MB</strain>
    </source>
</reference>
<dbReference type="Proteomes" id="UP000322976">
    <property type="component" value="Unassembled WGS sequence"/>
</dbReference>
<dbReference type="PANTHER" id="PTHR35983">
    <property type="entry name" value="UPF0166 PROTEIN TM_0021"/>
    <property type="match status" value="1"/>
</dbReference>
<dbReference type="InterPro" id="IPR003793">
    <property type="entry name" value="UPF0166"/>
</dbReference>
<name>A0A5D8Q888_9THEO</name>
<gene>
    <name evidence="2" type="ORF">FWJ32_11275</name>
</gene>
<evidence type="ECO:0000313" key="3">
    <source>
        <dbReference type="Proteomes" id="UP000322976"/>
    </source>
</evidence>
<dbReference type="SUPFAM" id="SSF54913">
    <property type="entry name" value="GlnB-like"/>
    <property type="match status" value="1"/>
</dbReference>
<dbReference type="EMBL" id="VTPS01000020">
    <property type="protein sequence ID" value="TZE80985.1"/>
    <property type="molecule type" value="Genomic_DNA"/>
</dbReference>
<dbReference type="Gene3D" id="3.30.70.120">
    <property type="match status" value="1"/>
</dbReference>
<dbReference type="Pfam" id="PF02641">
    <property type="entry name" value="DUF190"/>
    <property type="match status" value="1"/>
</dbReference>
<comment type="caution">
    <text evidence="2">The sequence shown here is derived from an EMBL/GenBank/DDBJ whole genome shotgun (WGS) entry which is preliminary data.</text>
</comment>
<keyword evidence="3" id="KW-1185">Reference proteome</keyword>